<evidence type="ECO:0000313" key="2">
    <source>
        <dbReference type="Proteomes" id="UP001652626"/>
    </source>
</evidence>
<feature type="signal peptide" evidence="1">
    <location>
        <begin position="1"/>
        <end position="17"/>
    </location>
</feature>
<proteinExistence type="predicted"/>
<evidence type="ECO:0000256" key="1">
    <source>
        <dbReference type="SAM" id="SignalP"/>
    </source>
</evidence>
<dbReference type="OMA" id="YNEVNEV"/>
<organism evidence="2 3">
    <name type="scientific">Vanessa tameamea</name>
    <name type="common">Kamehameha butterfly</name>
    <dbReference type="NCBI Taxonomy" id="334116"/>
    <lineage>
        <taxon>Eukaryota</taxon>
        <taxon>Metazoa</taxon>
        <taxon>Ecdysozoa</taxon>
        <taxon>Arthropoda</taxon>
        <taxon>Hexapoda</taxon>
        <taxon>Insecta</taxon>
        <taxon>Pterygota</taxon>
        <taxon>Neoptera</taxon>
        <taxon>Endopterygota</taxon>
        <taxon>Lepidoptera</taxon>
        <taxon>Glossata</taxon>
        <taxon>Ditrysia</taxon>
        <taxon>Papilionoidea</taxon>
        <taxon>Nymphalidae</taxon>
        <taxon>Nymphalinae</taxon>
        <taxon>Vanessa</taxon>
    </lineage>
</organism>
<dbReference type="AlphaFoldDB" id="A0A8B8HZ18"/>
<dbReference type="OrthoDB" id="7347330at2759"/>
<dbReference type="GeneID" id="113395954"/>
<reference evidence="3" key="1">
    <citation type="submission" date="2025-08" db="UniProtKB">
        <authorList>
            <consortium name="RefSeq"/>
        </authorList>
    </citation>
    <scope>IDENTIFICATION</scope>
    <source>
        <tissue evidence="3">Whole body</tissue>
    </source>
</reference>
<dbReference type="RefSeq" id="XP_026489487.2">
    <property type="nucleotide sequence ID" value="XM_026633702.2"/>
</dbReference>
<gene>
    <name evidence="3" type="primary">LOC113395954</name>
</gene>
<evidence type="ECO:0000313" key="3">
    <source>
        <dbReference type="RefSeq" id="XP_026489487.2"/>
    </source>
</evidence>
<name>A0A8B8HZ18_VANTA</name>
<keyword evidence="2" id="KW-1185">Reference proteome</keyword>
<accession>A0A8B8HZ18</accession>
<sequence length="151" mass="17295">MNLIFVLLSTVVVNICGENLLFDDRDVEIDKIFDDLLNGDYDTNIEYDEKYQIKNEVQEEQPQLSNGVWECGNCTDIDESKLLFSDNLDLDTNYSENFGLELQIGFSVNDMRCITIETEENTVRRVSGACAGDEVTLSVTQRSHFEVKIYK</sequence>
<keyword evidence="1" id="KW-0732">Signal</keyword>
<dbReference type="Proteomes" id="UP001652626">
    <property type="component" value="Chromosome 10"/>
</dbReference>
<protein>
    <submittedName>
        <fullName evidence="3">Uncharacterized protein LOC113395954</fullName>
    </submittedName>
</protein>
<feature type="chain" id="PRO_5046216178" evidence="1">
    <location>
        <begin position="18"/>
        <end position="151"/>
    </location>
</feature>